<protein>
    <submittedName>
        <fullName evidence="2">Uncharacterized protein</fullName>
    </submittedName>
</protein>
<dbReference type="AlphaFoldDB" id="A0A0D7BCK6"/>
<dbReference type="EMBL" id="KN880514">
    <property type="protein sequence ID" value="KIY67904.1"/>
    <property type="molecule type" value="Genomic_DNA"/>
</dbReference>
<name>A0A0D7BCK6_9AGAR</name>
<dbReference type="STRING" id="1314674.A0A0D7BCK6"/>
<feature type="region of interest" description="Disordered" evidence="1">
    <location>
        <begin position="375"/>
        <end position="420"/>
    </location>
</feature>
<feature type="compositionally biased region" description="Pro residues" evidence="1">
    <location>
        <begin position="103"/>
        <end position="112"/>
    </location>
</feature>
<gene>
    <name evidence="2" type="ORF">CYLTODRAFT_490227</name>
</gene>
<feature type="compositionally biased region" description="Basic residues" evidence="1">
    <location>
        <begin position="386"/>
        <end position="395"/>
    </location>
</feature>
<feature type="compositionally biased region" description="Acidic residues" evidence="1">
    <location>
        <begin position="401"/>
        <end position="412"/>
    </location>
</feature>
<proteinExistence type="predicted"/>
<feature type="compositionally biased region" description="Basic residues" evidence="1">
    <location>
        <begin position="284"/>
        <end position="297"/>
    </location>
</feature>
<organism evidence="2 3">
    <name type="scientific">Cylindrobasidium torrendii FP15055 ss-10</name>
    <dbReference type="NCBI Taxonomy" id="1314674"/>
    <lineage>
        <taxon>Eukaryota</taxon>
        <taxon>Fungi</taxon>
        <taxon>Dikarya</taxon>
        <taxon>Basidiomycota</taxon>
        <taxon>Agaricomycotina</taxon>
        <taxon>Agaricomycetes</taxon>
        <taxon>Agaricomycetidae</taxon>
        <taxon>Agaricales</taxon>
        <taxon>Marasmiineae</taxon>
        <taxon>Physalacriaceae</taxon>
        <taxon>Cylindrobasidium</taxon>
    </lineage>
</organism>
<evidence type="ECO:0000256" key="1">
    <source>
        <dbReference type="SAM" id="MobiDB-lite"/>
    </source>
</evidence>
<keyword evidence="3" id="KW-1185">Reference proteome</keyword>
<feature type="region of interest" description="Disordered" evidence="1">
    <location>
        <begin position="282"/>
        <end position="338"/>
    </location>
</feature>
<feature type="region of interest" description="Disordered" evidence="1">
    <location>
        <begin position="63"/>
        <end position="120"/>
    </location>
</feature>
<feature type="compositionally biased region" description="Pro residues" evidence="1">
    <location>
        <begin position="68"/>
        <end position="92"/>
    </location>
</feature>
<reference evidence="2 3" key="1">
    <citation type="journal article" date="2015" name="Fungal Genet. Biol.">
        <title>Evolution of novel wood decay mechanisms in Agaricales revealed by the genome sequences of Fistulina hepatica and Cylindrobasidium torrendii.</title>
        <authorList>
            <person name="Floudas D."/>
            <person name="Held B.W."/>
            <person name="Riley R."/>
            <person name="Nagy L.G."/>
            <person name="Koehler G."/>
            <person name="Ransdell A.S."/>
            <person name="Younus H."/>
            <person name="Chow J."/>
            <person name="Chiniquy J."/>
            <person name="Lipzen A."/>
            <person name="Tritt A."/>
            <person name="Sun H."/>
            <person name="Haridas S."/>
            <person name="LaButti K."/>
            <person name="Ohm R.A."/>
            <person name="Kues U."/>
            <person name="Blanchette R.A."/>
            <person name="Grigoriev I.V."/>
            <person name="Minto R.E."/>
            <person name="Hibbett D.S."/>
        </authorList>
    </citation>
    <scope>NUCLEOTIDE SEQUENCE [LARGE SCALE GENOMIC DNA]</scope>
    <source>
        <strain evidence="2 3">FP15055 ss-10</strain>
    </source>
</reference>
<feature type="compositionally biased region" description="Basic and acidic residues" evidence="1">
    <location>
        <begin position="298"/>
        <end position="308"/>
    </location>
</feature>
<dbReference type="Proteomes" id="UP000054007">
    <property type="component" value="Unassembled WGS sequence"/>
</dbReference>
<accession>A0A0D7BCK6</accession>
<sequence length="420" mass="46846">MKGEIFLPFADGDAPVERRRLSRPITVSLIVLSLLSCSYFFSRQGSHPFGRGFHHGGEHGHACEGFHGPPPPHFNGLAPPPPFDGHFPPPPPHFHHHGHEDGMPPPPPPPPFFGGDDASHWHMPPPPPRPWWKFWGPPPPPPHSHHHGHKKHMHCRDMQLIGDAEDNAEQVCAFDFISEKEDCNVYVVGLVGKSSFEGAILSESEACQVYGYDESVDKFGDAVPLDSDRAHIIKLEDSHGDVLSAVLATAEGKFIDILKVGLSDNADLMELDNYLSGLLEQRKKAQHHHKKPEQHRKQHDEPKDEDKKPKRPYPPPPPHERRPHHPPHHGPPPPFGQLLLTADASLDVKPVLEKISKLGMASFYAGETASGSALEFDFMAPPPPPPHHRPHHGHHDHQEPEPEDPEPEDFEQEAPMQELV</sequence>
<evidence type="ECO:0000313" key="3">
    <source>
        <dbReference type="Proteomes" id="UP000054007"/>
    </source>
</evidence>
<evidence type="ECO:0000313" key="2">
    <source>
        <dbReference type="EMBL" id="KIY67904.1"/>
    </source>
</evidence>